<sequence>MRPHDTFTTVIKFWKDISTIPPVRDAVEAAQYDWGSAILASLYHGLDTAVTTGGVITRFSQLFEYWFYEYCGVGHLIVKEEVKFSAYPCFRAWERGNMMKTNDQATNLFILRIYHIDHHTIEMITWEPWLESEVSKIDDVLITKLLSRKRIPLQVPNRNCKYYLGDRCWRQLTGETRISLYPLLSMLPHIRPGALHEMRQAGFLDYSQRMGNIDMFGPTVLKDGITSEVVTSASVYNLSQDFSLPDEPKRPDPGWHMEWTGRQSVWDAQRLQQLTNELAIAHRHIDSIDEQLYSYGLHLRRERDVRVVQGRGSVDLVHEPGEAVLAAAGDRILKMILNKYKMVFERVCVMFPGEELSDVLLATFHGIFPAWFNPSSLSLKGEPLRWFHTLDEGSIVTFEQFRELLIKNYLHNKDKEESLYSLFNLKQAPREKLETFTQNFFGLAWKLDNLDKKITISAFTNALLIDGRVKEHLILDKPQMLEDMTEKVNNFIDLKRLTTEKQKPQRTALSTNDHTGERTHNNSKDYGGDKKRFKSYDDQTREGKKRPVPRLPRLTTTIANIYPLLQKDELFKNANTLQPIPGRPYCIHHKIHHHDTEQCFVLKLLLLSIFSHGRMLEYIVDVKSYEDGSYKIGITVVQTDEANEEKYIYLIETQTVSHSNRSKLRRIEQCHDLTMVDKEARLLPESSSR</sequence>
<accession>A0A7J7M911</accession>
<feature type="region of interest" description="Disordered" evidence="1">
    <location>
        <begin position="502"/>
        <end position="548"/>
    </location>
</feature>
<dbReference type="AlphaFoldDB" id="A0A7J7M911"/>
<comment type="caution">
    <text evidence="3">The sequence shown here is derived from an EMBL/GenBank/DDBJ whole genome shotgun (WGS) entry which is preliminary data.</text>
</comment>
<feature type="compositionally biased region" description="Basic and acidic residues" evidence="1">
    <location>
        <begin position="514"/>
        <end position="542"/>
    </location>
</feature>
<organism evidence="3 4">
    <name type="scientific">Kingdonia uniflora</name>
    <dbReference type="NCBI Taxonomy" id="39325"/>
    <lineage>
        <taxon>Eukaryota</taxon>
        <taxon>Viridiplantae</taxon>
        <taxon>Streptophyta</taxon>
        <taxon>Embryophyta</taxon>
        <taxon>Tracheophyta</taxon>
        <taxon>Spermatophyta</taxon>
        <taxon>Magnoliopsida</taxon>
        <taxon>Ranunculales</taxon>
        <taxon>Circaeasteraceae</taxon>
        <taxon>Kingdonia</taxon>
    </lineage>
</organism>
<dbReference type="Proteomes" id="UP000541444">
    <property type="component" value="Unassembled WGS sequence"/>
</dbReference>
<keyword evidence="4" id="KW-1185">Reference proteome</keyword>
<dbReference type="PANTHER" id="PTHR33223">
    <property type="entry name" value="CCHC-TYPE DOMAIN-CONTAINING PROTEIN"/>
    <property type="match status" value="1"/>
</dbReference>
<dbReference type="EMBL" id="JACGCM010001701">
    <property type="protein sequence ID" value="KAF6151238.1"/>
    <property type="molecule type" value="Genomic_DNA"/>
</dbReference>
<reference evidence="3 4" key="1">
    <citation type="journal article" date="2020" name="IScience">
        <title>Genome Sequencing of the Endangered Kingdonia uniflora (Circaeasteraceae, Ranunculales) Reveals Potential Mechanisms of Evolutionary Specialization.</title>
        <authorList>
            <person name="Sun Y."/>
            <person name="Deng T."/>
            <person name="Zhang A."/>
            <person name="Moore M.J."/>
            <person name="Landis J.B."/>
            <person name="Lin N."/>
            <person name="Zhang H."/>
            <person name="Zhang X."/>
            <person name="Huang J."/>
            <person name="Zhang X."/>
            <person name="Sun H."/>
            <person name="Wang H."/>
        </authorList>
    </citation>
    <scope>NUCLEOTIDE SEQUENCE [LARGE SCALE GENOMIC DNA]</scope>
    <source>
        <strain evidence="3">TB1705</strain>
        <tissue evidence="3">Leaf</tissue>
    </source>
</reference>
<evidence type="ECO:0000313" key="4">
    <source>
        <dbReference type="Proteomes" id="UP000541444"/>
    </source>
</evidence>
<gene>
    <name evidence="3" type="ORF">GIB67_002937</name>
</gene>
<evidence type="ECO:0000313" key="3">
    <source>
        <dbReference type="EMBL" id="KAF6151238.1"/>
    </source>
</evidence>
<dbReference type="PANTHER" id="PTHR33223:SF10">
    <property type="entry name" value="AMINOTRANSFERASE-LIKE PLANT MOBILE DOMAIN-CONTAINING PROTEIN"/>
    <property type="match status" value="1"/>
</dbReference>
<protein>
    <recommendedName>
        <fullName evidence="2">Retrotransposon gag domain-containing protein</fullName>
    </recommendedName>
</protein>
<feature type="domain" description="Retrotransposon gag" evidence="2">
    <location>
        <begin position="376"/>
        <end position="463"/>
    </location>
</feature>
<evidence type="ECO:0000256" key="1">
    <source>
        <dbReference type="SAM" id="MobiDB-lite"/>
    </source>
</evidence>
<evidence type="ECO:0000259" key="2">
    <source>
        <dbReference type="Pfam" id="PF03732"/>
    </source>
</evidence>
<proteinExistence type="predicted"/>
<name>A0A7J7M911_9MAGN</name>
<dbReference type="InterPro" id="IPR005162">
    <property type="entry name" value="Retrotrans_gag_dom"/>
</dbReference>
<dbReference type="Pfam" id="PF03732">
    <property type="entry name" value="Retrotrans_gag"/>
    <property type="match status" value="1"/>
</dbReference>